<feature type="non-terminal residue" evidence="1">
    <location>
        <position position="1"/>
    </location>
</feature>
<keyword evidence="2" id="KW-1185">Reference proteome</keyword>
<protein>
    <submittedName>
        <fullName evidence="1">31672_t:CDS:1</fullName>
    </submittedName>
</protein>
<dbReference type="EMBL" id="CAJVQC010175288">
    <property type="protein sequence ID" value="CAG8851286.1"/>
    <property type="molecule type" value="Genomic_DNA"/>
</dbReference>
<proteinExistence type="predicted"/>
<organism evidence="1 2">
    <name type="scientific">Racocetra persica</name>
    <dbReference type="NCBI Taxonomy" id="160502"/>
    <lineage>
        <taxon>Eukaryota</taxon>
        <taxon>Fungi</taxon>
        <taxon>Fungi incertae sedis</taxon>
        <taxon>Mucoromycota</taxon>
        <taxon>Glomeromycotina</taxon>
        <taxon>Glomeromycetes</taxon>
        <taxon>Diversisporales</taxon>
        <taxon>Gigasporaceae</taxon>
        <taxon>Racocetra</taxon>
    </lineage>
</organism>
<gene>
    <name evidence="1" type="ORF">RPERSI_LOCUS36497</name>
</gene>
<name>A0ACA9SYP4_9GLOM</name>
<sequence>ITKEKEKNRRILCQSNKDHLARESLMELDVQLEDDEGEIEIDSQFGGDESDEDGIEIDSQLGDDEDGIGIDSQLEGDEGGIESQLGGAK</sequence>
<dbReference type="Proteomes" id="UP000789920">
    <property type="component" value="Unassembled WGS sequence"/>
</dbReference>
<feature type="non-terminal residue" evidence="1">
    <location>
        <position position="89"/>
    </location>
</feature>
<evidence type="ECO:0000313" key="1">
    <source>
        <dbReference type="EMBL" id="CAG8851286.1"/>
    </source>
</evidence>
<reference evidence="1" key="1">
    <citation type="submission" date="2021-06" db="EMBL/GenBank/DDBJ databases">
        <authorList>
            <person name="Kallberg Y."/>
            <person name="Tangrot J."/>
            <person name="Rosling A."/>
        </authorList>
    </citation>
    <scope>NUCLEOTIDE SEQUENCE</scope>
    <source>
        <strain evidence="1">MA461A</strain>
    </source>
</reference>
<evidence type="ECO:0000313" key="2">
    <source>
        <dbReference type="Proteomes" id="UP000789920"/>
    </source>
</evidence>
<comment type="caution">
    <text evidence="1">The sequence shown here is derived from an EMBL/GenBank/DDBJ whole genome shotgun (WGS) entry which is preliminary data.</text>
</comment>
<accession>A0ACA9SYP4</accession>